<evidence type="ECO:0000256" key="13">
    <source>
        <dbReference type="ARBA" id="ARBA00047283"/>
    </source>
</evidence>
<dbReference type="Gene3D" id="1.10.940.10">
    <property type="entry name" value="NusB-like"/>
    <property type="match status" value="1"/>
</dbReference>
<dbReference type="InterPro" id="IPR004573">
    <property type="entry name" value="rRNA_ssu_MeTfrase_B"/>
</dbReference>
<evidence type="ECO:0000256" key="6">
    <source>
        <dbReference type="ARBA" id="ARBA00022552"/>
    </source>
</evidence>
<dbReference type="InterPro" id="IPR001678">
    <property type="entry name" value="MeTrfase_RsmB-F_NOP2_dom"/>
</dbReference>
<dbReference type="PRINTS" id="PR02008">
    <property type="entry name" value="RCMTFAMILY"/>
</dbReference>
<dbReference type="GO" id="GO:0003723">
    <property type="term" value="F:RNA binding"/>
    <property type="evidence" value="ECO:0007669"/>
    <property type="project" value="UniProtKB-UniRule"/>
</dbReference>
<evidence type="ECO:0000256" key="12">
    <source>
        <dbReference type="ARBA" id="ARBA00031088"/>
    </source>
</evidence>
<dbReference type="InterPro" id="IPR018314">
    <property type="entry name" value="RsmB/NOL1/NOP2-like_CS"/>
</dbReference>
<dbReference type="GO" id="GO:0005737">
    <property type="term" value="C:cytoplasm"/>
    <property type="evidence" value="ECO:0007669"/>
    <property type="project" value="UniProtKB-SubCell"/>
</dbReference>
<dbReference type="InterPro" id="IPR054728">
    <property type="entry name" value="RsmB-like_ferredoxin"/>
</dbReference>
<feature type="domain" description="SAM-dependent MTase RsmB/NOP-type" evidence="15">
    <location>
        <begin position="167"/>
        <end position="436"/>
    </location>
</feature>
<evidence type="ECO:0000256" key="9">
    <source>
        <dbReference type="ARBA" id="ARBA00022691"/>
    </source>
</evidence>
<evidence type="ECO:0000259" key="15">
    <source>
        <dbReference type="PROSITE" id="PS51686"/>
    </source>
</evidence>
<dbReference type="Pfam" id="PF22458">
    <property type="entry name" value="RsmF-B_ferredox"/>
    <property type="match status" value="1"/>
</dbReference>
<evidence type="ECO:0000256" key="2">
    <source>
        <dbReference type="ARBA" id="ARBA00004496"/>
    </source>
</evidence>
<protein>
    <recommendedName>
        <fullName evidence="4">16S rRNA (cytosine(967)-C(5))-methyltransferase</fullName>
        <ecNumber evidence="4">2.1.1.176</ecNumber>
    </recommendedName>
    <alternativeName>
        <fullName evidence="11">16S rRNA m5C967 methyltransferase</fullName>
    </alternativeName>
    <alternativeName>
        <fullName evidence="12">rRNA (cytosine-C(5)-)-methyltransferase RsmB</fullName>
    </alternativeName>
</protein>
<feature type="binding site" evidence="14">
    <location>
        <begin position="256"/>
        <end position="262"/>
    </location>
    <ligand>
        <name>S-adenosyl-L-methionine</name>
        <dbReference type="ChEBI" id="CHEBI:59789"/>
    </ligand>
</feature>
<dbReference type="NCBIfam" id="NF011494">
    <property type="entry name" value="PRK14902.1"/>
    <property type="match status" value="1"/>
</dbReference>
<comment type="function">
    <text evidence="1">Specifically methylates the cytosine at position 967 (m5C967) of 16S rRNA.</text>
</comment>
<evidence type="ECO:0000256" key="5">
    <source>
        <dbReference type="ARBA" id="ARBA00022490"/>
    </source>
</evidence>
<dbReference type="CDD" id="cd02440">
    <property type="entry name" value="AdoMet_MTases"/>
    <property type="match status" value="1"/>
</dbReference>
<evidence type="ECO:0000256" key="3">
    <source>
        <dbReference type="ARBA" id="ARBA00007494"/>
    </source>
</evidence>
<dbReference type="InterPro" id="IPR029063">
    <property type="entry name" value="SAM-dependent_MTases_sf"/>
</dbReference>
<dbReference type="FunFam" id="3.40.50.150:FF:000022">
    <property type="entry name" value="Ribosomal RNA small subunit methyltransferase B"/>
    <property type="match status" value="1"/>
</dbReference>
<feature type="binding site" evidence="14">
    <location>
        <position position="323"/>
    </location>
    <ligand>
        <name>S-adenosyl-L-methionine</name>
        <dbReference type="ChEBI" id="CHEBI:59789"/>
    </ligand>
</feature>
<feature type="active site" description="Nucleophile" evidence="14">
    <location>
        <position position="376"/>
    </location>
</feature>
<dbReference type="PANTHER" id="PTHR22807">
    <property type="entry name" value="NOP2 YEAST -RELATED NOL1/NOP2/FMU SUN DOMAIN-CONTAINING"/>
    <property type="match status" value="1"/>
</dbReference>
<dbReference type="Gene3D" id="3.40.50.150">
    <property type="entry name" value="Vaccinia Virus protein VP39"/>
    <property type="match status" value="1"/>
</dbReference>
<gene>
    <name evidence="16" type="ORF">NBG4_120030</name>
</gene>
<dbReference type="EC" id="2.1.1.176" evidence="4"/>
<dbReference type="InterPro" id="IPR023267">
    <property type="entry name" value="RCMT"/>
</dbReference>
<keyword evidence="17" id="KW-1185">Reference proteome</keyword>
<name>A0A2U3QEI1_9BACT</name>
<keyword evidence="10 14" id="KW-0694">RNA-binding</keyword>
<feature type="binding site" evidence="14">
    <location>
        <position position="307"/>
    </location>
    <ligand>
        <name>S-adenosyl-L-methionine</name>
        <dbReference type="ChEBI" id="CHEBI:59789"/>
    </ligand>
</feature>
<dbReference type="SUPFAM" id="SSF53335">
    <property type="entry name" value="S-adenosyl-L-methionine-dependent methyltransferases"/>
    <property type="match status" value="1"/>
</dbReference>
<evidence type="ECO:0000256" key="4">
    <source>
        <dbReference type="ARBA" id="ARBA00012140"/>
    </source>
</evidence>
<evidence type="ECO:0000256" key="10">
    <source>
        <dbReference type="ARBA" id="ARBA00022884"/>
    </source>
</evidence>
<dbReference type="Proteomes" id="UP000245125">
    <property type="component" value="Unassembled WGS sequence"/>
</dbReference>
<sequence>MSDTRSLAVRALIEIFLEDSRPKHILEKLSQHLDRRDRSFVMEIVYGVLRFRDTLDWVLSHFLKNPAKVGTFTQNNLRAALYQFYYMRVPDWAVVSEAVEIEKSSAGHGKPSLVNAVLRNILRQKKRFEPPFSLEDPISSIAINTSHPKWLIKRWIRRFGEDGSLQLAQADNKIPQLTIRTNTLRTTRQDLLTLLAAHEVESVPTEFSPDGITLRQIRSHNELDFARGLFAVQDEASQLISYLLDPKPHEKVLDACAAPGGKATHLAQLMRDTGEITAVEKDDKRIPMLRDNIGSLGIRSVLIINDDIGSLQNAGPFDRILLDAPCSATGVIRRNPDIKYKRKAKDLDEYRTKQIHLLRAVSRLLKEDGRLVYSVCSIEPEEGEQVVNEFLKTSQEFRIIDAEAPFLRSFVHEGFLRTYPHLHNMDGFFGVALCKRR</sequence>
<keyword evidence="5" id="KW-0963">Cytoplasm</keyword>
<dbReference type="PROSITE" id="PS01153">
    <property type="entry name" value="NOL1_NOP2_SUN"/>
    <property type="match status" value="1"/>
</dbReference>
<evidence type="ECO:0000256" key="7">
    <source>
        <dbReference type="ARBA" id="ARBA00022603"/>
    </source>
</evidence>
<accession>A0A2U3QEI1</accession>
<reference evidence="17" key="1">
    <citation type="submission" date="2018-03" db="EMBL/GenBank/DDBJ databases">
        <authorList>
            <person name="Zecchin S."/>
        </authorList>
    </citation>
    <scope>NUCLEOTIDE SEQUENCE [LARGE SCALE GENOMIC DNA]</scope>
</reference>
<dbReference type="InterPro" id="IPR035926">
    <property type="entry name" value="NusB-like_sf"/>
</dbReference>
<dbReference type="PANTHER" id="PTHR22807:SF53">
    <property type="entry name" value="RIBOSOMAL RNA SMALL SUBUNIT METHYLTRANSFERASE B-RELATED"/>
    <property type="match status" value="1"/>
</dbReference>
<dbReference type="PROSITE" id="PS51686">
    <property type="entry name" value="SAM_MT_RSMB_NOP"/>
    <property type="match status" value="1"/>
</dbReference>
<comment type="catalytic activity">
    <reaction evidence="13">
        <text>cytidine(967) in 16S rRNA + S-adenosyl-L-methionine = 5-methylcytidine(967) in 16S rRNA + S-adenosyl-L-homocysteine + H(+)</text>
        <dbReference type="Rhea" id="RHEA:42748"/>
        <dbReference type="Rhea" id="RHEA-COMP:10219"/>
        <dbReference type="Rhea" id="RHEA-COMP:10220"/>
        <dbReference type="ChEBI" id="CHEBI:15378"/>
        <dbReference type="ChEBI" id="CHEBI:57856"/>
        <dbReference type="ChEBI" id="CHEBI:59789"/>
        <dbReference type="ChEBI" id="CHEBI:74483"/>
        <dbReference type="ChEBI" id="CHEBI:82748"/>
        <dbReference type="EC" id="2.1.1.176"/>
    </reaction>
</comment>
<organism evidence="16 17">
    <name type="scientific">Candidatus Sulfobium mesophilum</name>
    <dbReference type="NCBI Taxonomy" id="2016548"/>
    <lineage>
        <taxon>Bacteria</taxon>
        <taxon>Pseudomonadati</taxon>
        <taxon>Nitrospirota</taxon>
        <taxon>Nitrospiria</taxon>
        <taxon>Nitrospirales</taxon>
        <taxon>Nitrospiraceae</taxon>
        <taxon>Candidatus Sulfobium</taxon>
    </lineage>
</organism>
<dbReference type="InterPro" id="IPR006027">
    <property type="entry name" value="NusB_RsmB_TIM44"/>
</dbReference>
<dbReference type="Gene3D" id="3.30.70.1170">
    <property type="entry name" value="Sun protein, domain 3"/>
    <property type="match status" value="1"/>
</dbReference>
<comment type="similarity">
    <text evidence="3 14">Belongs to the class I-like SAM-binding methyltransferase superfamily. RsmB/NOP family.</text>
</comment>
<evidence type="ECO:0000256" key="8">
    <source>
        <dbReference type="ARBA" id="ARBA00022679"/>
    </source>
</evidence>
<feature type="binding site" evidence="14">
    <location>
        <position position="280"/>
    </location>
    <ligand>
        <name>S-adenosyl-L-methionine</name>
        <dbReference type="ChEBI" id="CHEBI:59789"/>
    </ligand>
</feature>
<dbReference type="EMBL" id="OUUY01000024">
    <property type="protein sequence ID" value="SPP99823.1"/>
    <property type="molecule type" value="Genomic_DNA"/>
</dbReference>
<dbReference type="AlphaFoldDB" id="A0A2U3QEI1"/>
<keyword evidence="9 14" id="KW-0949">S-adenosyl-L-methionine</keyword>
<keyword evidence="6" id="KW-0698">rRNA processing</keyword>
<dbReference type="SUPFAM" id="SSF48013">
    <property type="entry name" value="NusB-like"/>
    <property type="match status" value="1"/>
</dbReference>
<proteinExistence type="inferred from homology"/>
<dbReference type="NCBIfam" id="TIGR00563">
    <property type="entry name" value="rsmB"/>
    <property type="match status" value="1"/>
</dbReference>
<evidence type="ECO:0000256" key="14">
    <source>
        <dbReference type="PROSITE-ProRule" id="PRU01023"/>
    </source>
</evidence>
<evidence type="ECO:0000256" key="11">
    <source>
        <dbReference type="ARBA" id="ARBA00030399"/>
    </source>
</evidence>
<evidence type="ECO:0000313" key="17">
    <source>
        <dbReference type="Proteomes" id="UP000245125"/>
    </source>
</evidence>
<evidence type="ECO:0000256" key="1">
    <source>
        <dbReference type="ARBA" id="ARBA00002724"/>
    </source>
</evidence>
<dbReference type="Pfam" id="PF01029">
    <property type="entry name" value="NusB"/>
    <property type="match status" value="1"/>
</dbReference>
<comment type="subcellular location">
    <subcellularLocation>
        <location evidence="2">Cytoplasm</location>
    </subcellularLocation>
</comment>
<dbReference type="OrthoDB" id="9810297at2"/>
<dbReference type="InterPro" id="IPR049560">
    <property type="entry name" value="MeTrfase_RsmB-F_NOP2_cat"/>
</dbReference>
<dbReference type="GO" id="GO:0008649">
    <property type="term" value="F:rRNA methyltransferase activity"/>
    <property type="evidence" value="ECO:0007669"/>
    <property type="project" value="InterPro"/>
</dbReference>
<keyword evidence="8 14" id="KW-0808">Transferase</keyword>
<evidence type="ECO:0000313" key="16">
    <source>
        <dbReference type="EMBL" id="SPP99823.1"/>
    </source>
</evidence>
<keyword evidence="7 14" id="KW-0489">Methyltransferase</keyword>
<dbReference type="GO" id="GO:0006355">
    <property type="term" value="P:regulation of DNA-templated transcription"/>
    <property type="evidence" value="ECO:0007669"/>
    <property type="project" value="InterPro"/>
</dbReference>
<dbReference type="Pfam" id="PF01189">
    <property type="entry name" value="Methyltr_RsmB-F"/>
    <property type="match status" value="1"/>
</dbReference>